<comment type="similarity">
    <text evidence="1 3">Belongs to the type-B carboxylesterase/lipase family.</text>
</comment>
<feature type="domain" description="Carboxylesterase type B" evidence="4">
    <location>
        <begin position="33"/>
        <end position="521"/>
    </location>
</feature>
<evidence type="ECO:0000259" key="4">
    <source>
        <dbReference type="Pfam" id="PF00135"/>
    </source>
</evidence>
<dbReference type="EMBL" id="FNHE01000002">
    <property type="protein sequence ID" value="SDL77293.1"/>
    <property type="molecule type" value="Genomic_DNA"/>
</dbReference>
<organism evidence="5 6">
    <name type="scientific">Geodermatophilus siccatus</name>
    <dbReference type="NCBI Taxonomy" id="1137991"/>
    <lineage>
        <taxon>Bacteria</taxon>
        <taxon>Bacillati</taxon>
        <taxon>Actinomycetota</taxon>
        <taxon>Actinomycetes</taxon>
        <taxon>Geodermatophilales</taxon>
        <taxon>Geodermatophilaceae</taxon>
        <taxon>Geodermatophilus</taxon>
    </lineage>
</organism>
<dbReference type="InterPro" id="IPR029058">
    <property type="entry name" value="AB_hydrolase_fold"/>
</dbReference>
<sequence length="529" mass="54595">MSRSPRSTSAAVLAGLLLTCLPAPAALAAPGRPPVVHTQSGAVSGVQAEGVDGYLGIPYAAPPVGELRWSPPQPPARWDGVRAADAYGNRCPATESVNGPRSETEDCLFVNVQRPAGTTPDDRLPVYVFIHGGGLVNGSSDQADMAAIVAATGIVGVTMNYRLGLLGFLGHPELTARQGESGNYGLMDQQAALRWVQQNIAAFGGDPGRVTIGGESAGGWSVCSHLVAPGSRDLFAAAMIQSGSCPSRSQDAADAEGQVVAQAVGCAPFASAVACLRDTPVGQLIDAPTPVVPPVAGTPFLPSDPRGAVATGDFAEVPVVVGATRDEGRTFMAGSIGWTREQYETWVREAFAEDADAVLARYPWPADADESTGAHLAGAIVTDAGLGFGIGGCPNRALTRDLAAHVPTWAYEFAARTGPGVRPIPGYEWGAGHAAELAYLFPSFHNGVPIAPTFDAGEQQLAAEMKQYWGAFVRQGDPGVPGQAAWPSYGAEQVVLSLQPAGRSAAVPDAAVAEEHQCAFWDPLTADGA</sequence>
<gene>
    <name evidence="5" type="ORF">SAMN05660642_00763</name>
</gene>
<keyword evidence="6" id="KW-1185">Reference proteome</keyword>
<dbReference type="Proteomes" id="UP000198680">
    <property type="component" value="Unassembled WGS sequence"/>
</dbReference>
<reference evidence="6" key="1">
    <citation type="submission" date="2016-10" db="EMBL/GenBank/DDBJ databases">
        <authorList>
            <person name="Varghese N."/>
            <person name="Submissions S."/>
        </authorList>
    </citation>
    <scope>NUCLEOTIDE SEQUENCE [LARGE SCALE GENOMIC DNA]</scope>
    <source>
        <strain evidence="6">DSM 45419</strain>
    </source>
</reference>
<dbReference type="Gene3D" id="3.40.50.1820">
    <property type="entry name" value="alpha/beta hydrolase"/>
    <property type="match status" value="1"/>
</dbReference>
<accession>A0A1G9MT49</accession>
<dbReference type="SUPFAM" id="SSF53474">
    <property type="entry name" value="alpha/beta-Hydrolases"/>
    <property type="match status" value="1"/>
</dbReference>
<keyword evidence="2 3" id="KW-0378">Hydrolase</keyword>
<dbReference type="PROSITE" id="PS00122">
    <property type="entry name" value="CARBOXYLESTERASE_B_1"/>
    <property type="match status" value="1"/>
</dbReference>
<protein>
    <recommendedName>
        <fullName evidence="3">Carboxylic ester hydrolase</fullName>
        <ecNumber evidence="3">3.1.1.-</ecNumber>
    </recommendedName>
</protein>
<dbReference type="PANTHER" id="PTHR11559">
    <property type="entry name" value="CARBOXYLESTERASE"/>
    <property type="match status" value="1"/>
</dbReference>
<evidence type="ECO:0000313" key="6">
    <source>
        <dbReference type="Proteomes" id="UP000198680"/>
    </source>
</evidence>
<dbReference type="RefSeq" id="WP_091214052.1">
    <property type="nucleotide sequence ID" value="NZ_FNHE01000002.1"/>
</dbReference>
<dbReference type="InterPro" id="IPR050309">
    <property type="entry name" value="Type-B_Carboxylest/Lipase"/>
</dbReference>
<keyword evidence="3" id="KW-0732">Signal</keyword>
<proteinExistence type="inferred from homology"/>
<dbReference type="InterPro" id="IPR002018">
    <property type="entry name" value="CarbesteraseB"/>
</dbReference>
<evidence type="ECO:0000256" key="3">
    <source>
        <dbReference type="RuleBase" id="RU361235"/>
    </source>
</evidence>
<dbReference type="AlphaFoldDB" id="A0A1G9MT49"/>
<evidence type="ECO:0000256" key="1">
    <source>
        <dbReference type="ARBA" id="ARBA00005964"/>
    </source>
</evidence>
<dbReference type="STRING" id="1137991.SAMN05660642_00763"/>
<dbReference type="OrthoDB" id="4308422at2"/>
<evidence type="ECO:0000313" key="5">
    <source>
        <dbReference type="EMBL" id="SDL77293.1"/>
    </source>
</evidence>
<dbReference type="GO" id="GO:0016787">
    <property type="term" value="F:hydrolase activity"/>
    <property type="evidence" value="ECO:0007669"/>
    <property type="project" value="UniProtKB-KW"/>
</dbReference>
<dbReference type="EC" id="3.1.1.-" evidence="3"/>
<dbReference type="Pfam" id="PF00135">
    <property type="entry name" value="COesterase"/>
    <property type="match status" value="1"/>
</dbReference>
<dbReference type="InterPro" id="IPR019826">
    <property type="entry name" value="Carboxylesterase_B_AS"/>
</dbReference>
<evidence type="ECO:0000256" key="2">
    <source>
        <dbReference type="ARBA" id="ARBA00022801"/>
    </source>
</evidence>
<feature type="signal peptide" evidence="3">
    <location>
        <begin position="1"/>
        <end position="25"/>
    </location>
</feature>
<feature type="chain" id="PRO_5039761592" description="Carboxylic ester hydrolase" evidence="3">
    <location>
        <begin position="26"/>
        <end position="529"/>
    </location>
</feature>
<name>A0A1G9MT49_9ACTN</name>